<dbReference type="OrthoDB" id="9780147at2"/>
<dbReference type="Gene3D" id="3.40.30.10">
    <property type="entry name" value="Glutaredoxin"/>
    <property type="match status" value="1"/>
</dbReference>
<comment type="caution">
    <text evidence="7">The sequence shown here is derived from an EMBL/GenBank/DDBJ whole genome shotgun (WGS) entry which is preliminary data.</text>
</comment>
<dbReference type="PATRIC" id="fig|1526658.3.peg.1645"/>
<evidence type="ECO:0000256" key="4">
    <source>
        <dbReference type="ARBA" id="ARBA00023284"/>
    </source>
</evidence>
<evidence type="ECO:0000256" key="3">
    <source>
        <dbReference type="ARBA" id="ARBA00023157"/>
    </source>
</evidence>
<keyword evidence="4" id="KW-0676">Redox-active center</keyword>
<feature type="chain" id="PRO_5005871028" evidence="5">
    <location>
        <begin position="35"/>
        <end position="270"/>
    </location>
</feature>
<evidence type="ECO:0000256" key="5">
    <source>
        <dbReference type="SAM" id="SignalP"/>
    </source>
</evidence>
<keyword evidence="1 5" id="KW-0732">Signal</keyword>
<evidence type="ECO:0000259" key="6">
    <source>
        <dbReference type="PROSITE" id="PS51352"/>
    </source>
</evidence>
<dbReference type="EMBL" id="LGSZ01000060">
    <property type="protein sequence ID" value="KPH77326.1"/>
    <property type="molecule type" value="Genomic_DNA"/>
</dbReference>
<organism evidence="7 8">
    <name type="scientific">Bosea vaviloviae</name>
    <dbReference type="NCBI Taxonomy" id="1526658"/>
    <lineage>
        <taxon>Bacteria</taxon>
        <taxon>Pseudomonadati</taxon>
        <taxon>Pseudomonadota</taxon>
        <taxon>Alphaproteobacteria</taxon>
        <taxon>Hyphomicrobiales</taxon>
        <taxon>Boseaceae</taxon>
        <taxon>Bosea</taxon>
    </lineage>
</organism>
<evidence type="ECO:0000256" key="2">
    <source>
        <dbReference type="ARBA" id="ARBA00023002"/>
    </source>
</evidence>
<gene>
    <name evidence="7" type="ORF">AE618_22490</name>
</gene>
<dbReference type="InterPro" id="IPR013766">
    <property type="entry name" value="Thioredoxin_domain"/>
</dbReference>
<sequence length="270" mass="28590">MLSPTLPRRLGILLRPLGLALCLCFAAATTPVLAQAPAPGLTPEQRAAVVALIRETLLQNPELIQEAMVELERRNTVAQAEAQRSAVTAEKASLIDPATSAILGNPQGDVTIVEFMDYNCGFCKRALEDVRALAKEDPKLKVVIKDFPILGPDSVEASRVAVAAMTQLQGAKYFDFHDKLMATKGRVNGAKALEIAKESGADIERLKKDMGSAQTKAVIEGTVALGDRLGLTGTPAFIVGDEVVFGAVGVPVLKQKIDSVRKCGKATCSG</sequence>
<dbReference type="AlphaFoldDB" id="A0A0N1FAU5"/>
<evidence type="ECO:0000313" key="7">
    <source>
        <dbReference type="EMBL" id="KPH77326.1"/>
    </source>
</evidence>
<dbReference type="InterPro" id="IPR036249">
    <property type="entry name" value="Thioredoxin-like_sf"/>
</dbReference>
<evidence type="ECO:0000313" key="8">
    <source>
        <dbReference type="Proteomes" id="UP000037822"/>
    </source>
</evidence>
<dbReference type="GO" id="GO:0016491">
    <property type="term" value="F:oxidoreductase activity"/>
    <property type="evidence" value="ECO:0007669"/>
    <property type="project" value="UniProtKB-KW"/>
</dbReference>
<keyword evidence="8" id="KW-1185">Reference proteome</keyword>
<dbReference type="CDD" id="cd03023">
    <property type="entry name" value="DsbA_Com1_like"/>
    <property type="match status" value="1"/>
</dbReference>
<dbReference type="InterPro" id="IPR041205">
    <property type="entry name" value="ScsC_N"/>
</dbReference>
<dbReference type="Proteomes" id="UP000037822">
    <property type="component" value="Unassembled WGS sequence"/>
</dbReference>
<dbReference type="InterPro" id="IPR001853">
    <property type="entry name" value="DSBA-like_thioredoxin_dom"/>
</dbReference>
<name>A0A0N1FAU5_9HYPH</name>
<feature type="domain" description="Thioredoxin" evidence="6">
    <location>
        <begin position="41"/>
        <end position="262"/>
    </location>
</feature>
<dbReference type="RefSeq" id="WP_054211301.1">
    <property type="nucleotide sequence ID" value="NZ_LGSZ01000060.1"/>
</dbReference>
<keyword evidence="3" id="KW-1015">Disulfide bond</keyword>
<dbReference type="PANTHER" id="PTHR13887">
    <property type="entry name" value="GLUTATHIONE S-TRANSFERASE KAPPA"/>
    <property type="match status" value="1"/>
</dbReference>
<reference evidence="7 8" key="1">
    <citation type="submission" date="2015-07" db="EMBL/GenBank/DDBJ databases">
        <title>Whole genome sequencing of Bosea vaviloviae isolated from cave pool.</title>
        <authorList>
            <person name="Tan N.E.H."/>
            <person name="Lee Y.P."/>
            <person name="Gan H.M."/>
            <person name="Barton H."/>
            <person name="Savka M.A."/>
        </authorList>
    </citation>
    <scope>NUCLEOTIDE SEQUENCE [LARGE SCALE GENOMIC DNA]</scope>
    <source>
        <strain evidence="7 8">SD260</strain>
    </source>
</reference>
<dbReference type="PROSITE" id="PS51352">
    <property type="entry name" value="THIOREDOXIN_2"/>
    <property type="match status" value="1"/>
</dbReference>
<feature type="signal peptide" evidence="5">
    <location>
        <begin position="1"/>
        <end position="34"/>
    </location>
</feature>
<protein>
    <submittedName>
        <fullName evidence="7">DSBA oxidoreductase</fullName>
    </submittedName>
</protein>
<dbReference type="SUPFAM" id="SSF52833">
    <property type="entry name" value="Thioredoxin-like"/>
    <property type="match status" value="1"/>
</dbReference>
<dbReference type="PANTHER" id="PTHR13887:SF14">
    <property type="entry name" value="DISULFIDE BOND FORMATION PROTEIN D"/>
    <property type="match status" value="1"/>
</dbReference>
<proteinExistence type="predicted"/>
<accession>A0A0N1FAU5</accession>
<keyword evidence="2" id="KW-0560">Oxidoreductase</keyword>
<dbReference type="Pfam" id="PF01323">
    <property type="entry name" value="DSBA"/>
    <property type="match status" value="1"/>
</dbReference>
<evidence type="ECO:0000256" key="1">
    <source>
        <dbReference type="ARBA" id="ARBA00022729"/>
    </source>
</evidence>
<dbReference type="Pfam" id="PF18312">
    <property type="entry name" value="ScsC_N"/>
    <property type="match status" value="1"/>
</dbReference>